<dbReference type="OrthoDB" id="6127576at2759"/>
<dbReference type="InterPro" id="IPR013103">
    <property type="entry name" value="RVT_2"/>
</dbReference>
<feature type="compositionally biased region" description="Polar residues" evidence="1">
    <location>
        <begin position="110"/>
        <end position="125"/>
    </location>
</feature>
<feature type="compositionally biased region" description="Polar residues" evidence="1">
    <location>
        <begin position="174"/>
        <end position="183"/>
    </location>
</feature>
<feature type="compositionally biased region" description="Basic and acidic residues" evidence="1">
    <location>
        <begin position="140"/>
        <end position="159"/>
    </location>
</feature>
<sequence length="565" mass="64476">MPSSIVNKPPTLEGTTISNVMGKHLVGLHEARKAFIAAESSEKVRRALCKQIQPSEEKFKNGDKVFFLRDNQWKGPGWVIGTYVHVHESRIKRDIDVERKQKFTHKHTAKSTPVRKSQAATYNNTESDHDLVYYESDEEEPHRNETDNDESQENRKGSADESVADSSDRGDSHAGSQNSSLNGEDSPESDHRDSLDLENQAENDIHLENMEHNAKSQANDCMKLKKDQMVNFKIPGENDTREAIILGRARKATTDKKSWYNIEYSQPENIRGDQISIDLRTVNDLKVVNHDAKEAELDNWRKHNVYKDVEDNGQNCISTRWVYTMKELENEFHRKARLVAKGFEKDSLDEIPKNSPKCEKQSLRLILSIIANKRWSINSVDIKTAFLQGEKMQREVYLRPPKEAKANGLTGVLAVHVDDFLWVGSSSFEESVVSWIKDLFKVGKESCESFKYLGLDLSQDNKNIVLSQKDYVRMLKTVLIDKDRMKTSPLSPSEQTLLRSKNLGQNVKFMLFSDASFGNLPDGGSQGGYVVFLMGDDGKENSITWLSLRNYEGLYVVLWQVKLWP</sequence>
<keyword evidence="4" id="KW-1185">Reference proteome</keyword>
<proteinExistence type="predicted"/>
<feature type="domain" description="Reverse transcriptase Ty1/copia-type" evidence="2">
    <location>
        <begin position="312"/>
        <end position="405"/>
    </location>
</feature>
<gene>
    <name evidence="3" type="ORF">MCOR_33734</name>
</gene>
<organism evidence="3 4">
    <name type="scientific">Mytilus coruscus</name>
    <name type="common">Sea mussel</name>
    <dbReference type="NCBI Taxonomy" id="42192"/>
    <lineage>
        <taxon>Eukaryota</taxon>
        <taxon>Metazoa</taxon>
        <taxon>Spiralia</taxon>
        <taxon>Lophotrochozoa</taxon>
        <taxon>Mollusca</taxon>
        <taxon>Bivalvia</taxon>
        <taxon>Autobranchia</taxon>
        <taxon>Pteriomorphia</taxon>
        <taxon>Mytilida</taxon>
        <taxon>Mytiloidea</taxon>
        <taxon>Mytilidae</taxon>
        <taxon>Mytilinae</taxon>
        <taxon>Mytilus</taxon>
    </lineage>
</organism>
<feature type="region of interest" description="Disordered" evidence="1">
    <location>
        <begin position="102"/>
        <end position="194"/>
    </location>
</feature>
<name>A0A6J8CX43_MYTCO</name>
<dbReference type="AlphaFoldDB" id="A0A6J8CX43"/>
<dbReference type="Pfam" id="PF07727">
    <property type="entry name" value="RVT_2"/>
    <property type="match status" value="1"/>
</dbReference>
<reference evidence="3 4" key="1">
    <citation type="submission" date="2020-06" db="EMBL/GenBank/DDBJ databases">
        <authorList>
            <person name="Li R."/>
            <person name="Bekaert M."/>
        </authorList>
    </citation>
    <scope>NUCLEOTIDE SEQUENCE [LARGE SCALE GENOMIC DNA]</scope>
    <source>
        <strain evidence="4">wild</strain>
    </source>
</reference>
<evidence type="ECO:0000313" key="3">
    <source>
        <dbReference type="EMBL" id="CAC5399472.1"/>
    </source>
</evidence>
<evidence type="ECO:0000259" key="2">
    <source>
        <dbReference type="Pfam" id="PF07727"/>
    </source>
</evidence>
<accession>A0A6J8CX43</accession>
<protein>
    <recommendedName>
        <fullName evidence="2">Reverse transcriptase Ty1/copia-type domain-containing protein</fullName>
    </recommendedName>
</protein>
<dbReference type="EMBL" id="CACVKT020006041">
    <property type="protein sequence ID" value="CAC5399472.1"/>
    <property type="molecule type" value="Genomic_DNA"/>
</dbReference>
<evidence type="ECO:0000256" key="1">
    <source>
        <dbReference type="SAM" id="MobiDB-lite"/>
    </source>
</evidence>
<evidence type="ECO:0000313" key="4">
    <source>
        <dbReference type="Proteomes" id="UP000507470"/>
    </source>
</evidence>
<dbReference type="Proteomes" id="UP000507470">
    <property type="component" value="Unassembled WGS sequence"/>
</dbReference>